<dbReference type="PANTHER" id="PTHR10824:SF17">
    <property type="entry name" value="ACYL-COENZYME A THIOESTERASE 6"/>
    <property type="match status" value="1"/>
</dbReference>
<evidence type="ECO:0000259" key="2">
    <source>
        <dbReference type="Pfam" id="PF04775"/>
    </source>
</evidence>
<dbReference type="Gene3D" id="3.40.50.1820">
    <property type="entry name" value="alpha/beta hydrolase"/>
    <property type="match status" value="2"/>
</dbReference>
<dbReference type="GO" id="GO:0006637">
    <property type="term" value="P:acyl-CoA metabolic process"/>
    <property type="evidence" value="ECO:0007669"/>
    <property type="project" value="InterPro"/>
</dbReference>
<protein>
    <submittedName>
        <fullName evidence="4">Acyl-CoA thioesterase 20</fullName>
    </submittedName>
</protein>
<evidence type="ECO:0000259" key="3">
    <source>
        <dbReference type="Pfam" id="PF08840"/>
    </source>
</evidence>
<sequence length="552" mass="61106">MSNQVRVRLLPSSRCLFDEPVQVKVSGLRSRQVVTMRARSTDDRDLQFSSSATYRADADGEIDLSRDPSLSGSYVGVEPMGLLWSMRADTKHKRFQKISSLSPHVVNFSVHEEDRILAEATNERFLIGDGVSRVPVKQGNIRGVLFTPPGGGPFPAVLDLYTFGGGLSEKRAALLASRGFLVLTVALYGHDDLPKNIQEIHLDYFEETIDFLKRQDKVGSKGVGVISRSKAADIALSLSVLVSGVEAVVWINGCSANTTLPLYYKRRQILPALMFDVNKVISSESGAIITKYGMHNPLEEENRATLIPIEKANSRFLFAASEDDLNWDSKAYMEEMVERLKHRGKLNFESVGSKGVGVISRSKAADIALSLSVLVSGVEAVVWINGCSANVAFPLYHKKRQILPALMFDMNEVIPTESGAVISKYALHNHLKEENRASKIPIEKANSRFLFAASEDDLNWDSKAYMEEMVERLKHRGKQNFESVSYPGAGHCLEPPYGPYCPSSINSFISKMSLWGGEPQAHAAAEVHLWKKVQEFFRSSLSCDAAQTKSKV</sequence>
<dbReference type="InterPro" id="IPR006862">
    <property type="entry name" value="Thio_Ohase/aa_AcTrfase"/>
</dbReference>
<dbReference type="STRING" id="37003.ENSKMAP00000022680"/>
<dbReference type="Pfam" id="PF08840">
    <property type="entry name" value="BAAT_C"/>
    <property type="match status" value="1"/>
</dbReference>
<keyword evidence="5" id="KW-1185">Reference proteome</keyword>
<dbReference type="InterPro" id="IPR042490">
    <property type="entry name" value="Thio_Ohase/BAAT_N"/>
</dbReference>
<feature type="domain" description="BAAT/Acyl-CoA thioester hydrolase C-terminal" evidence="3">
    <location>
        <begin position="349"/>
        <end position="541"/>
    </location>
</feature>
<evidence type="ECO:0000313" key="4">
    <source>
        <dbReference type="Ensembl" id="ENSKMAP00000022680.1"/>
    </source>
</evidence>
<dbReference type="PANTHER" id="PTHR10824">
    <property type="entry name" value="ACYL-COENZYME A THIOESTERASE-RELATED"/>
    <property type="match status" value="1"/>
</dbReference>
<dbReference type="SUPFAM" id="SSF53474">
    <property type="entry name" value="alpha/beta-Hydrolases"/>
    <property type="match status" value="1"/>
</dbReference>
<dbReference type="GO" id="GO:0047617">
    <property type="term" value="F:fatty acyl-CoA hydrolase activity"/>
    <property type="evidence" value="ECO:0007669"/>
    <property type="project" value="TreeGrafter"/>
</dbReference>
<dbReference type="Gene3D" id="2.60.40.2240">
    <property type="entry name" value="Acyl-CoA thioester hydrolase/BAAT N-terminal domain"/>
    <property type="match status" value="1"/>
</dbReference>
<dbReference type="AlphaFoldDB" id="A0A3Q3B1A3"/>
<name>A0A3Q3B1A3_KRYMA</name>
<evidence type="ECO:0000256" key="1">
    <source>
        <dbReference type="ARBA" id="ARBA00006538"/>
    </source>
</evidence>
<dbReference type="Ensembl" id="ENSKMAT00000022969.1">
    <property type="protein sequence ID" value="ENSKMAP00000022680.1"/>
    <property type="gene ID" value="ENSKMAG00000016849.1"/>
</dbReference>
<dbReference type="InterPro" id="IPR029058">
    <property type="entry name" value="AB_hydrolase_fold"/>
</dbReference>
<dbReference type="InterPro" id="IPR014940">
    <property type="entry name" value="BAAT_C"/>
</dbReference>
<organism evidence="4 5">
    <name type="scientific">Kryptolebias marmoratus</name>
    <name type="common">Mangrove killifish</name>
    <name type="synonym">Rivulus marmoratus</name>
    <dbReference type="NCBI Taxonomy" id="37003"/>
    <lineage>
        <taxon>Eukaryota</taxon>
        <taxon>Metazoa</taxon>
        <taxon>Chordata</taxon>
        <taxon>Craniata</taxon>
        <taxon>Vertebrata</taxon>
        <taxon>Euteleostomi</taxon>
        <taxon>Actinopterygii</taxon>
        <taxon>Neopterygii</taxon>
        <taxon>Teleostei</taxon>
        <taxon>Neoteleostei</taxon>
        <taxon>Acanthomorphata</taxon>
        <taxon>Ovalentaria</taxon>
        <taxon>Atherinomorphae</taxon>
        <taxon>Cyprinodontiformes</taxon>
        <taxon>Rivulidae</taxon>
        <taxon>Kryptolebias</taxon>
    </lineage>
</organism>
<evidence type="ECO:0000313" key="5">
    <source>
        <dbReference type="Proteomes" id="UP000264800"/>
    </source>
</evidence>
<dbReference type="Proteomes" id="UP000264800">
    <property type="component" value="Unplaced"/>
</dbReference>
<feature type="domain" description="Acyl-CoA thioester hydrolase/bile acid-CoA amino acid N-acetyltransferase" evidence="2">
    <location>
        <begin position="18"/>
        <end position="138"/>
    </location>
</feature>
<reference evidence="4" key="2">
    <citation type="submission" date="2025-09" db="UniProtKB">
        <authorList>
            <consortium name="Ensembl"/>
        </authorList>
    </citation>
    <scope>IDENTIFICATION</scope>
</reference>
<dbReference type="FunFam" id="3.40.50.1820:FF:000024">
    <property type="entry name" value="acyl-coenzyme A thioesterase 4"/>
    <property type="match status" value="2"/>
</dbReference>
<dbReference type="Pfam" id="PF04775">
    <property type="entry name" value="Bile_Hydr_Trans"/>
    <property type="match status" value="1"/>
</dbReference>
<accession>A0A3Q3B1A3</accession>
<dbReference type="GeneTree" id="ENSGT01010000222336"/>
<dbReference type="PIRSF" id="PIRSF016521">
    <property type="entry name" value="Acyl-CoA_hydro"/>
    <property type="match status" value="1"/>
</dbReference>
<comment type="similarity">
    <text evidence="1">Belongs to the C/M/P thioester hydrolase family.</text>
</comment>
<dbReference type="GO" id="GO:0006631">
    <property type="term" value="P:fatty acid metabolic process"/>
    <property type="evidence" value="ECO:0007669"/>
    <property type="project" value="TreeGrafter"/>
</dbReference>
<dbReference type="InterPro" id="IPR016662">
    <property type="entry name" value="Acyl-CoA_thioEstase_long-chain"/>
</dbReference>
<proteinExistence type="inferred from homology"/>
<reference evidence="4" key="1">
    <citation type="submission" date="2025-08" db="UniProtKB">
        <authorList>
            <consortium name="Ensembl"/>
        </authorList>
    </citation>
    <scope>IDENTIFICATION</scope>
</reference>